<dbReference type="InterPro" id="IPR003791">
    <property type="entry name" value="UPF0178"/>
</dbReference>
<dbReference type="EMBL" id="MN079124">
    <property type="protein sequence ID" value="QEA06078.1"/>
    <property type="molecule type" value="Genomic_DNA"/>
</dbReference>
<reference evidence="1" key="1">
    <citation type="submission" date="2019-06" db="EMBL/GenBank/DDBJ databases">
        <authorList>
            <person name="Murdoch R.W."/>
            <person name="Fathepure B."/>
        </authorList>
    </citation>
    <scope>NUCLEOTIDE SEQUENCE</scope>
</reference>
<dbReference type="HAMAP" id="MF_00489">
    <property type="entry name" value="UPF0178"/>
    <property type="match status" value="1"/>
</dbReference>
<dbReference type="Pfam" id="PF02639">
    <property type="entry name" value="DUF188"/>
    <property type="match status" value="1"/>
</dbReference>
<proteinExistence type="inferred from homology"/>
<dbReference type="NCBIfam" id="NF001095">
    <property type="entry name" value="PRK00124.1"/>
    <property type="match status" value="1"/>
</dbReference>
<organism evidence="1">
    <name type="scientific">uncultured organism</name>
    <dbReference type="NCBI Taxonomy" id="155900"/>
    <lineage>
        <taxon>unclassified sequences</taxon>
        <taxon>environmental samples</taxon>
    </lineage>
</organism>
<dbReference type="CDD" id="cd18720">
    <property type="entry name" value="PIN_YqxD-like"/>
    <property type="match status" value="1"/>
</dbReference>
<dbReference type="PANTHER" id="PTHR35146:SF1">
    <property type="entry name" value="UPF0178 PROTEIN YAII"/>
    <property type="match status" value="1"/>
</dbReference>
<protein>
    <submittedName>
        <fullName evidence="1">Uncharacterized protein</fullName>
    </submittedName>
</protein>
<dbReference type="AlphaFoldDB" id="A0A5B8RDU7"/>
<name>A0A5B8RDU7_9ZZZZ</name>
<sequence length="151" mass="16633">MRIWVDADACPVPIKEILFRAAERTCVNVTLVANQPVHVPRSRYVDRLQVSAGFDAADSEIVRRVSAGDLVITSDIPLAAEVLERDARVLTPRGERYTEGTIRARLTMRDFMETLRASGVQTGGPPALSQADRRAFAGELDRLLNECLRGG</sequence>
<gene>
    <name evidence="1" type="ORF">KBTEX_02407</name>
</gene>
<accession>A0A5B8RDU7</accession>
<evidence type="ECO:0000313" key="1">
    <source>
        <dbReference type="EMBL" id="QEA06078.1"/>
    </source>
</evidence>
<dbReference type="PANTHER" id="PTHR35146">
    <property type="entry name" value="UPF0178 PROTEIN YAII"/>
    <property type="match status" value="1"/>
</dbReference>